<comment type="caution">
    <text evidence="1">The sequence shown here is derived from an EMBL/GenBank/DDBJ whole genome shotgun (WGS) entry which is preliminary data.</text>
</comment>
<keyword evidence="2" id="KW-1185">Reference proteome</keyword>
<organism evidence="1 2">
    <name type="scientific">Solihabitans fulvus</name>
    <dbReference type="NCBI Taxonomy" id="1892852"/>
    <lineage>
        <taxon>Bacteria</taxon>
        <taxon>Bacillati</taxon>
        <taxon>Actinomycetota</taxon>
        <taxon>Actinomycetes</taxon>
        <taxon>Pseudonocardiales</taxon>
        <taxon>Pseudonocardiaceae</taxon>
        <taxon>Solihabitans</taxon>
    </lineage>
</organism>
<proteinExistence type="predicted"/>
<protein>
    <submittedName>
        <fullName evidence="1">Uncharacterized protein</fullName>
    </submittedName>
</protein>
<gene>
    <name evidence="1" type="ORF">F0L68_05455</name>
</gene>
<sequence length="339" mass="37025">MQREQVRQAGQAFARVDRALAALGEVDQIVAAGVTTTGERQVTTARNGALDRLAGAEIVAAHAAKDRDAAHADLAVLKRELDRRSADVLSPFGDAIARATAEQAGIQGRLEMLERLREPHQRVAGMRDHTGGLAEQIAELTRQRDALIRETAVASDLFNDLDERFAHVTKGLKLPWFSGRARVDRETYLPLVDQQQFQQVSHGIRSALSVGYSVALLRYALDLGTTSLPSLLVIDSPKKNVGNGEYDSALAHRIYANFLEYDDSRSQMGTFAGKAKFGSTHSRGYQVILVNNDLPEEISNSIIEMPMTHEQPFIPGVANAHVDEDSAATDVESSVDDDQ</sequence>
<dbReference type="RefSeq" id="WP_149848354.1">
    <property type="nucleotide sequence ID" value="NZ_VUOB01000009.1"/>
</dbReference>
<evidence type="ECO:0000313" key="2">
    <source>
        <dbReference type="Proteomes" id="UP000323454"/>
    </source>
</evidence>
<evidence type="ECO:0000313" key="1">
    <source>
        <dbReference type="EMBL" id="KAA2265107.1"/>
    </source>
</evidence>
<dbReference type="AlphaFoldDB" id="A0A5B2XN14"/>
<accession>A0A5B2XN14</accession>
<dbReference type="Proteomes" id="UP000323454">
    <property type="component" value="Unassembled WGS sequence"/>
</dbReference>
<dbReference type="OrthoDB" id="580980at2"/>
<dbReference type="EMBL" id="VUOB01000009">
    <property type="protein sequence ID" value="KAA2265107.1"/>
    <property type="molecule type" value="Genomic_DNA"/>
</dbReference>
<name>A0A5B2XN14_9PSEU</name>
<reference evidence="1 2" key="2">
    <citation type="submission" date="2019-09" db="EMBL/GenBank/DDBJ databases">
        <authorList>
            <person name="Jin C."/>
        </authorList>
    </citation>
    <scope>NUCLEOTIDE SEQUENCE [LARGE SCALE GENOMIC DNA]</scope>
    <source>
        <strain evidence="1 2">AN110305</strain>
    </source>
</reference>
<reference evidence="1 2" key="1">
    <citation type="submission" date="2019-09" db="EMBL/GenBank/DDBJ databases">
        <title>Goodfellowia gen. nov., a new genus of the Pseudonocardineae related to Actinoalloteichus, containing Goodfellowia coeruleoviolacea gen. nov., comb. nov. gen. nov., comb. nov.</title>
        <authorList>
            <person name="Labeda D."/>
        </authorList>
    </citation>
    <scope>NUCLEOTIDE SEQUENCE [LARGE SCALE GENOMIC DNA]</scope>
    <source>
        <strain evidence="1 2">AN110305</strain>
    </source>
</reference>